<reference evidence="2" key="1">
    <citation type="submission" date="2014-09" db="EMBL/GenBank/DDBJ databases">
        <authorList>
            <person name="Magalhaes I.L.F."/>
            <person name="Oliveira U."/>
            <person name="Santos F.R."/>
            <person name="Vidigal T.H.D.A."/>
            <person name="Brescovit A.D."/>
            <person name="Santos A.J."/>
        </authorList>
    </citation>
    <scope>NUCLEOTIDE SEQUENCE</scope>
    <source>
        <tissue evidence="2">Shoot tissue taken approximately 20 cm above the soil surface</tissue>
    </source>
</reference>
<reference evidence="2" key="2">
    <citation type="journal article" date="2015" name="Data Brief">
        <title>Shoot transcriptome of the giant reed, Arundo donax.</title>
        <authorList>
            <person name="Barrero R.A."/>
            <person name="Guerrero F.D."/>
            <person name="Moolhuijzen P."/>
            <person name="Goolsby J.A."/>
            <person name="Tidwell J."/>
            <person name="Bellgard S.E."/>
            <person name="Bellgard M.I."/>
        </authorList>
    </citation>
    <scope>NUCLEOTIDE SEQUENCE</scope>
    <source>
        <tissue evidence="2">Shoot tissue taken approximately 20 cm above the soil surface</tissue>
    </source>
</reference>
<protein>
    <submittedName>
        <fullName evidence="2">Uncharacterized protein</fullName>
    </submittedName>
</protein>
<evidence type="ECO:0000256" key="1">
    <source>
        <dbReference type="SAM" id="MobiDB-lite"/>
    </source>
</evidence>
<dbReference type="AlphaFoldDB" id="A0A0A9BGQ2"/>
<accession>A0A0A9BGQ2</accession>
<proteinExistence type="predicted"/>
<organism evidence="2">
    <name type="scientific">Arundo donax</name>
    <name type="common">Giant reed</name>
    <name type="synonym">Donax arundinaceus</name>
    <dbReference type="NCBI Taxonomy" id="35708"/>
    <lineage>
        <taxon>Eukaryota</taxon>
        <taxon>Viridiplantae</taxon>
        <taxon>Streptophyta</taxon>
        <taxon>Embryophyta</taxon>
        <taxon>Tracheophyta</taxon>
        <taxon>Spermatophyta</taxon>
        <taxon>Magnoliopsida</taxon>
        <taxon>Liliopsida</taxon>
        <taxon>Poales</taxon>
        <taxon>Poaceae</taxon>
        <taxon>PACMAD clade</taxon>
        <taxon>Arundinoideae</taxon>
        <taxon>Arundineae</taxon>
        <taxon>Arundo</taxon>
    </lineage>
</organism>
<feature type="compositionally biased region" description="Low complexity" evidence="1">
    <location>
        <begin position="42"/>
        <end position="60"/>
    </location>
</feature>
<feature type="region of interest" description="Disordered" evidence="1">
    <location>
        <begin position="1"/>
        <end position="60"/>
    </location>
</feature>
<evidence type="ECO:0000313" key="2">
    <source>
        <dbReference type="EMBL" id="JAD61348.1"/>
    </source>
</evidence>
<sequence length="98" mass="10652">MLPWRRRQKDHQVRRNHQGLHQQHEDLVPQGESGRWRRETRAGAAAASAAARGQGAAAAGQGRRVLVLVLQDRPGAASGGARRRGEARALRQVLLPAG</sequence>
<feature type="compositionally biased region" description="Basic residues" evidence="1">
    <location>
        <begin position="1"/>
        <end position="18"/>
    </location>
</feature>
<dbReference type="EMBL" id="GBRH01236547">
    <property type="protein sequence ID" value="JAD61348.1"/>
    <property type="molecule type" value="Transcribed_RNA"/>
</dbReference>
<name>A0A0A9BGQ2_ARUDO</name>